<name>A0A5J4PQL3_9ZZZZ</name>
<accession>A0A5J4PQL3</accession>
<sequence length="35" mass="4186">DLDVWSFDNAIKSIFGNTASIEDMWKEYQEYLRSL</sequence>
<gene>
    <name evidence="1" type="ORF">EZS27_037078</name>
</gene>
<comment type="caution">
    <text evidence="1">The sequence shown here is derived from an EMBL/GenBank/DDBJ whole genome shotgun (WGS) entry which is preliminary data.</text>
</comment>
<protein>
    <submittedName>
        <fullName evidence="1">Uncharacterized protein</fullName>
    </submittedName>
</protein>
<dbReference type="AlphaFoldDB" id="A0A5J4PQL3"/>
<proteinExistence type="predicted"/>
<feature type="non-terminal residue" evidence="1">
    <location>
        <position position="1"/>
    </location>
</feature>
<evidence type="ECO:0000313" key="1">
    <source>
        <dbReference type="EMBL" id="KAA6311886.1"/>
    </source>
</evidence>
<organism evidence="1">
    <name type="scientific">termite gut metagenome</name>
    <dbReference type="NCBI Taxonomy" id="433724"/>
    <lineage>
        <taxon>unclassified sequences</taxon>
        <taxon>metagenomes</taxon>
        <taxon>organismal metagenomes</taxon>
    </lineage>
</organism>
<dbReference type="EMBL" id="SNRY01006748">
    <property type="protein sequence ID" value="KAA6311886.1"/>
    <property type="molecule type" value="Genomic_DNA"/>
</dbReference>
<reference evidence="1" key="1">
    <citation type="submission" date="2019-03" db="EMBL/GenBank/DDBJ databases">
        <title>Single cell metagenomics reveals metabolic interactions within the superorganism composed of flagellate Streblomastix strix and complex community of Bacteroidetes bacteria on its surface.</title>
        <authorList>
            <person name="Treitli S.C."/>
            <person name="Kolisko M."/>
            <person name="Husnik F."/>
            <person name="Keeling P."/>
            <person name="Hampl V."/>
        </authorList>
    </citation>
    <scope>NUCLEOTIDE SEQUENCE</scope>
    <source>
        <strain evidence="1">STM</strain>
    </source>
</reference>